<name>A0A316ZA73_9BASI</name>
<dbReference type="GeneID" id="37269761"/>
<gene>
    <name evidence="14" type="ORF">FA09DRAFT_329534</name>
</gene>
<dbReference type="Gene3D" id="1.20.5.110">
    <property type="match status" value="1"/>
</dbReference>
<evidence type="ECO:0000256" key="11">
    <source>
        <dbReference type="PIRNR" id="PIRNR028865"/>
    </source>
</evidence>
<evidence type="ECO:0000256" key="13">
    <source>
        <dbReference type="SAM" id="Phobius"/>
    </source>
</evidence>
<dbReference type="InterPro" id="IPR027027">
    <property type="entry name" value="GOSR2/Membrin/Bos1"/>
</dbReference>
<evidence type="ECO:0000313" key="14">
    <source>
        <dbReference type="EMBL" id="PWN98481.1"/>
    </source>
</evidence>
<evidence type="ECO:0000256" key="9">
    <source>
        <dbReference type="ARBA" id="ARBA00037983"/>
    </source>
</evidence>
<evidence type="ECO:0000256" key="5">
    <source>
        <dbReference type="ARBA" id="ARBA00022927"/>
    </source>
</evidence>
<evidence type="ECO:0000313" key="15">
    <source>
        <dbReference type="Proteomes" id="UP000245946"/>
    </source>
</evidence>
<evidence type="ECO:0000256" key="12">
    <source>
        <dbReference type="SAM" id="MobiDB-lite"/>
    </source>
</evidence>
<dbReference type="GO" id="GO:0000149">
    <property type="term" value="F:SNARE binding"/>
    <property type="evidence" value="ECO:0007669"/>
    <property type="project" value="TreeGrafter"/>
</dbReference>
<evidence type="ECO:0000256" key="7">
    <source>
        <dbReference type="ARBA" id="ARBA00023034"/>
    </source>
</evidence>
<dbReference type="OrthoDB" id="158360at2759"/>
<dbReference type="GO" id="GO:0006906">
    <property type="term" value="P:vesicle fusion"/>
    <property type="evidence" value="ECO:0007669"/>
    <property type="project" value="TreeGrafter"/>
</dbReference>
<organism evidence="14 15">
    <name type="scientific">Tilletiopsis washingtonensis</name>
    <dbReference type="NCBI Taxonomy" id="58919"/>
    <lineage>
        <taxon>Eukaryota</taxon>
        <taxon>Fungi</taxon>
        <taxon>Dikarya</taxon>
        <taxon>Basidiomycota</taxon>
        <taxon>Ustilaginomycotina</taxon>
        <taxon>Exobasidiomycetes</taxon>
        <taxon>Entylomatales</taxon>
        <taxon>Entylomatales incertae sedis</taxon>
        <taxon>Tilletiopsis</taxon>
    </lineage>
</organism>
<feature type="compositionally biased region" description="Low complexity" evidence="12">
    <location>
        <begin position="43"/>
        <end position="64"/>
    </location>
</feature>
<keyword evidence="15" id="KW-1185">Reference proteome</keyword>
<dbReference type="GO" id="GO:0005789">
    <property type="term" value="C:endoplasmic reticulum membrane"/>
    <property type="evidence" value="ECO:0007669"/>
    <property type="project" value="UniProtKB-SubCell"/>
</dbReference>
<comment type="function">
    <text evidence="11">SNARE required for protein transport between the ER and the Golgi complex.</text>
</comment>
<keyword evidence="6 13" id="KW-1133">Transmembrane helix</keyword>
<keyword evidence="8 11" id="KW-0472">Membrane</keyword>
<feature type="compositionally biased region" description="Basic and acidic residues" evidence="12">
    <location>
        <begin position="1"/>
        <end position="37"/>
    </location>
</feature>
<dbReference type="GO" id="GO:0000139">
    <property type="term" value="C:Golgi membrane"/>
    <property type="evidence" value="ECO:0007669"/>
    <property type="project" value="UniProtKB-SubCell"/>
</dbReference>
<dbReference type="STRING" id="58919.A0A316ZA73"/>
<dbReference type="GO" id="GO:0031201">
    <property type="term" value="C:SNARE complex"/>
    <property type="evidence" value="ECO:0007669"/>
    <property type="project" value="TreeGrafter"/>
</dbReference>
<feature type="region of interest" description="Disordered" evidence="12">
    <location>
        <begin position="1"/>
        <end position="104"/>
    </location>
</feature>
<dbReference type="PANTHER" id="PTHR21230">
    <property type="entry name" value="VESICLE TRANSPORT V-SNARE PROTEIN VTI1-RELATED"/>
    <property type="match status" value="1"/>
</dbReference>
<dbReference type="GO" id="GO:0015031">
    <property type="term" value="P:protein transport"/>
    <property type="evidence" value="ECO:0007669"/>
    <property type="project" value="UniProtKB-KW"/>
</dbReference>
<dbReference type="RefSeq" id="XP_025598760.1">
    <property type="nucleotide sequence ID" value="XM_025742217.1"/>
</dbReference>
<dbReference type="GO" id="GO:0031902">
    <property type="term" value="C:late endosome membrane"/>
    <property type="evidence" value="ECO:0007669"/>
    <property type="project" value="TreeGrafter"/>
</dbReference>
<dbReference type="PIRSF" id="PIRSF028865">
    <property type="entry name" value="Membrin-2"/>
    <property type="match status" value="1"/>
</dbReference>
<evidence type="ECO:0000256" key="4">
    <source>
        <dbReference type="ARBA" id="ARBA00022692"/>
    </source>
</evidence>
<dbReference type="GO" id="GO:0005484">
    <property type="term" value="F:SNAP receptor activity"/>
    <property type="evidence" value="ECO:0007669"/>
    <property type="project" value="InterPro"/>
</dbReference>
<dbReference type="GO" id="GO:0012507">
    <property type="term" value="C:ER to Golgi transport vesicle membrane"/>
    <property type="evidence" value="ECO:0007669"/>
    <property type="project" value="TreeGrafter"/>
</dbReference>
<keyword evidence="5 11" id="KW-0653">Protein transport</keyword>
<keyword evidence="7" id="KW-0333">Golgi apparatus</keyword>
<keyword evidence="4 13" id="KW-0812">Transmembrane</keyword>
<dbReference type="CDD" id="cd15863">
    <property type="entry name" value="SNARE_GS27"/>
    <property type="match status" value="1"/>
</dbReference>
<evidence type="ECO:0000256" key="6">
    <source>
        <dbReference type="ARBA" id="ARBA00022989"/>
    </source>
</evidence>
<dbReference type="GO" id="GO:0006888">
    <property type="term" value="P:endoplasmic reticulum to Golgi vesicle-mediated transport"/>
    <property type="evidence" value="ECO:0007669"/>
    <property type="project" value="TreeGrafter"/>
</dbReference>
<feature type="transmembrane region" description="Helical" evidence="13">
    <location>
        <begin position="195"/>
        <end position="215"/>
    </location>
</feature>
<dbReference type="PANTHER" id="PTHR21230:SF1">
    <property type="entry name" value="GOLGI SNAP RECEPTOR COMPLEX MEMBER 2"/>
    <property type="match status" value="1"/>
</dbReference>
<comment type="subcellular location">
    <subcellularLocation>
        <location evidence="1">Endoplasmic reticulum membrane</location>
        <topology evidence="1">Single-pass type IV membrane protein</topology>
    </subcellularLocation>
    <subcellularLocation>
        <location evidence="2">Golgi apparatus membrane</location>
        <topology evidence="2">Single-pass type IV membrane protein</topology>
    </subcellularLocation>
</comment>
<dbReference type="EMBL" id="KZ819291">
    <property type="protein sequence ID" value="PWN98481.1"/>
    <property type="molecule type" value="Genomic_DNA"/>
</dbReference>
<evidence type="ECO:0000256" key="8">
    <source>
        <dbReference type="ARBA" id="ARBA00023136"/>
    </source>
</evidence>
<protein>
    <recommendedName>
        <fullName evidence="10 11">Protein transport protein BOS1</fullName>
    </recommendedName>
</protein>
<comment type="similarity">
    <text evidence="9 11">Belongs to the BOS1 family.</text>
</comment>
<feature type="compositionally biased region" description="Polar residues" evidence="12">
    <location>
        <begin position="65"/>
        <end position="84"/>
    </location>
</feature>
<sequence length="216" mass="23490">MARRELVPAKREKALGRVEKFREEERGFRGEMGRVKEAPAQGSTSSTSYSASSSARSPLSPTSTMQMRQSTMGGTPSYSNTPYASGSPYDSPHATPPPPSHADPLAAYRASAQAAYAAGGNARQDAALREHSFIGTAEAQLDALIAQGRATWGNLGEQREILKGTQRRLRDAGVTMGLSRNVISYIERRSTQDNIIFAVGAVFTLVCFFYIYKWFG</sequence>
<dbReference type="Proteomes" id="UP000245946">
    <property type="component" value="Unassembled WGS sequence"/>
</dbReference>
<dbReference type="AlphaFoldDB" id="A0A316ZA73"/>
<evidence type="ECO:0000256" key="10">
    <source>
        <dbReference type="ARBA" id="ARBA00040957"/>
    </source>
</evidence>
<dbReference type="Pfam" id="PF12352">
    <property type="entry name" value="V-SNARE_C"/>
    <property type="match status" value="1"/>
</dbReference>
<accession>A0A316ZA73</accession>
<reference evidence="14 15" key="1">
    <citation type="journal article" date="2018" name="Mol. Biol. Evol.">
        <title>Broad Genomic Sampling Reveals a Smut Pathogenic Ancestry of the Fungal Clade Ustilaginomycotina.</title>
        <authorList>
            <person name="Kijpornyongpan T."/>
            <person name="Mondo S.J."/>
            <person name="Barry K."/>
            <person name="Sandor L."/>
            <person name="Lee J."/>
            <person name="Lipzen A."/>
            <person name="Pangilinan J."/>
            <person name="LaButti K."/>
            <person name="Hainaut M."/>
            <person name="Henrissat B."/>
            <person name="Grigoriev I.V."/>
            <person name="Spatafora J.W."/>
            <person name="Aime M.C."/>
        </authorList>
    </citation>
    <scope>NUCLEOTIDE SEQUENCE [LARGE SCALE GENOMIC DNA]</scope>
    <source>
        <strain evidence="14 15">MCA 4186</strain>
    </source>
</reference>
<evidence type="ECO:0000256" key="2">
    <source>
        <dbReference type="ARBA" id="ARBA00004409"/>
    </source>
</evidence>
<evidence type="ECO:0000256" key="1">
    <source>
        <dbReference type="ARBA" id="ARBA00004163"/>
    </source>
</evidence>
<evidence type="ECO:0000256" key="3">
    <source>
        <dbReference type="ARBA" id="ARBA00022448"/>
    </source>
</evidence>
<keyword evidence="3 11" id="KW-0813">Transport</keyword>
<proteinExistence type="inferred from homology"/>